<dbReference type="InterPro" id="IPR019603">
    <property type="entry name" value="Tom5"/>
</dbReference>
<evidence type="ECO:0000256" key="2">
    <source>
        <dbReference type="ARBA" id="ARBA00022448"/>
    </source>
</evidence>
<organism evidence="11 12">
    <name type="scientific">Pseudozyma flocculosa PF-1</name>
    <dbReference type="NCBI Taxonomy" id="1277687"/>
    <lineage>
        <taxon>Eukaryota</taxon>
        <taxon>Fungi</taxon>
        <taxon>Dikarya</taxon>
        <taxon>Basidiomycota</taxon>
        <taxon>Ustilaginomycotina</taxon>
        <taxon>Ustilaginomycetes</taxon>
        <taxon>Ustilaginales</taxon>
        <taxon>Ustilaginaceae</taxon>
        <taxon>Pseudozyma</taxon>
    </lineage>
</organism>
<dbReference type="GO" id="GO:0005741">
    <property type="term" value="C:mitochondrial outer membrane"/>
    <property type="evidence" value="ECO:0007669"/>
    <property type="project" value="UniProtKB-SubCell"/>
</dbReference>
<evidence type="ECO:0000256" key="5">
    <source>
        <dbReference type="ARBA" id="ARBA00022927"/>
    </source>
</evidence>
<dbReference type="eggNOG" id="ENOG502RDTE">
    <property type="taxonomic scope" value="Eukaryota"/>
</dbReference>
<dbReference type="GeneID" id="19317577"/>
<keyword evidence="8 10" id="KW-0472">Membrane</keyword>
<dbReference type="AlphaFoldDB" id="A0A061HAW7"/>
<evidence type="ECO:0000256" key="3">
    <source>
        <dbReference type="ARBA" id="ARBA00022692"/>
    </source>
</evidence>
<comment type="subcellular location">
    <subcellularLocation>
        <location evidence="1">Mitochondrion outer membrane</location>
        <topology evidence="1">Single-pass membrane protein</topology>
    </subcellularLocation>
</comment>
<keyword evidence="6 10" id="KW-1133">Transmembrane helix</keyword>
<accession>A0A061HAW7</accession>
<evidence type="ECO:0000256" key="1">
    <source>
        <dbReference type="ARBA" id="ARBA00004572"/>
    </source>
</evidence>
<gene>
    <name evidence="11" type="ORF">PFL1_03467</name>
</gene>
<dbReference type="RefSeq" id="XP_007879175.1">
    <property type="nucleotide sequence ID" value="XM_007880984.1"/>
</dbReference>
<evidence type="ECO:0000256" key="10">
    <source>
        <dbReference type="SAM" id="Phobius"/>
    </source>
</evidence>
<dbReference type="GO" id="GO:0006626">
    <property type="term" value="P:protein targeting to mitochondrion"/>
    <property type="evidence" value="ECO:0007669"/>
    <property type="project" value="UniProtKB-ARBA"/>
</dbReference>
<reference evidence="11 12" key="1">
    <citation type="journal article" date="2013" name="Plant Cell">
        <title>The transition from a phytopathogenic smut ancestor to an anamorphic biocontrol agent deciphered by comparative whole-genome analysis.</title>
        <authorList>
            <person name="Lefebvre F."/>
            <person name="Joly D.L."/>
            <person name="Labbe C."/>
            <person name="Teichmann B."/>
            <person name="Linning R."/>
            <person name="Belzile F."/>
            <person name="Bakkeren G."/>
            <person name="Belanger R.R."/>
        </authorList>
    </citation>
    <scope>NUCLEOTIDE SEQUENCE [LARGE SCALE GENOMIC DNA]</scope>
    <source>
        <strain evidence="11 12">PF-1</strain>
    </source>
</reference>
<evidence type="ECO:0000256" key="8">
    <source>
        <dbReference type="ARBA" id="ARBA00023136"/>
    </source>
</evidence>
<dbReference type="EMBL" id="KE361632">
    <property type="protein sequence ID" value="EPQ29180.1"/>
    <property type="molecule type" value="Genomic_DNA"/>
</dbReference>
<proteinExistence type="inferred from homology"/>
<evidence type="ECO:0000256" key="6">
    <source>
        <dbReference type="ARBA" id="ARBA00022989"/>
    </source>
</evidence>
<evidence type="ECO:0000313" key="12">
    <source>
        <dbReference type="Proteomes" id="UP000053664"/>
    </source>
</evidence>
<protein>
    <submittedName>
        <fullName evidence="11">Uncharacterized protein</fullName>
    </submittedName>
</protein>
<name>A0A061HAW7_9BASI</name>
<evidence type="ECO:0000256" key="7">
    <source>
        <dbReference type="ARBA" id="ARBA00023128"/>
    </source>
</evidence>
<dbReference type="GO" id="GO:0015031">
    <property type="term" value="P:protein transport"/>
    <property type="evidence" value="ECO:0007669"/>
    <property type="project" value="UniProtKB-KW"/>
</dbReference>
<dbReference type="Pfam" id="PF10642">
    <property type="entry name" value="Tom5"/>
    <property type="match status" value="1"/>
</dbReference>
<keyword evidence="5" id="KW-0653">Protein transport</keyword>
<keyword evidence="3 10" id="KW-0812">Transmembrane</keyword>
<evidence type="ECO:0000313" key="11">
    <source>
        <dbReference type="EMBL" id="EPQ29180.1"/>
    </source>
</evidence>
<comment type="similarity">
    <text evidence="9">Belongs to the Tom5 family.</text>
</comment>
<dbReference type="KEGG" id="pfp:PFL1_03467"/>
<feature type="transmembrane region" description="Helical" evidence="10">
    <location>
        <begin position="28"/>
        <end position="45"/>
    </location>
</feature>
<keyword evidence="7" id="KW-0496">Mitochondrion</keyword>
<evidence type="ECO:0000256" key="4">
    <source>
        <dbReference type="ARBA" id="ARBA00022787"/>
    </source>
</evidence>
<evidence type="ECO:0000256" key="9">
    <source>
        <dbReference type="ARBA" id="ARBA00025716"/>
    </source>
</evidence>
<dbReference type="Proteomes" id="UP000053664">
    <property type="component" value="Unassembled WGS sequence"/>
</dbReference>
<dbReference type="HOGENOM" id="CLU_3051405_0_0_1"/>
<keyword evidence="2" id="KW-0813">Transport</keyword>
<sequence>MFGAAPPAPSPAERAAARLQVRQTFRGLGFYIASLWSAPLVLYYVNQALGRHIA</sequence>
<keyword evidence="4" id="KW-1000">Mitochondrion outer membrane</keyword>